<evidence type="ECO:0000256" key="12">
    <source>
        <dbReference type="SAM" id="Phobius"/>
    </source>
</evidence>
<dbReference type="GO" id="GO:0016020">
    <property type="term" value="C:membrane"/>
    <property type="evidence" value="ECO:0007669"/>
    <property type="project" value="InterPro"/>
</dbReference>
<dbReference type="GO" id="GO:0003841">
    <property type="term" value="F:1-acylglycerol-3-phosphate O-acyltransferase activity"/>
    <property type="evidence" value="ECO:0007669"/>
    <property type="project" value="UniProtKB-UniRule"/>
</dbReference>
<name>A0A0H3C537_BORBZ</name>
<evidence type="ECO:0000256" key="8">
    <source>
        <dbReference type="ARBA" id="ARBA00022679"/>
    </source>
</evidence>
<dbReference type="CDD" id="cd07989">
    <property type="entry name" value="LPLAT_AGPAT-like"/>
    <property type="match status" value="1"/>
</dbReference>
<comment type="pathway">
    <text evidence="2">Phospholipid metabolism; CDP-diacylglycerol biosynthesis; CDP-diacylglycerol from sn-glycerol 3-phosphate: step 2/3.</text>
</comment>
<dbReference type="NCBIfam" id="TIGR00530">
    <property type="entry name" value="AGP_acyltrn"/>
    <property type="match status" value="1"/>
</dbReference>
<reference evidence="14 15" key="1">
    <citation type="journal article" date="2011" name="J. Bacteriol.">
        <title>Whole-genome sequences of thirteen isolates of Borrelia burgdorferi.</title>
        <authorList>
            <person name="Schutzer S.E."/>
            <person name="Fraser-Liggett C.M."/>
            <person name="Casjens S.R."/>
            <person name="Qiu W.G."/>
            <person name="Dunn J.J."/>
            <person name="Mongodin E.F."/>
            <person name="Luft B.J."/>
        </authorList>
    </citation>
    <scope>NUCLEOTIDE SEQUENCE [LARGE SCALE GENOMIC DNA]</scope>
    <source>
        <strain evidence="14 15">ZS7</strain>
    </source>
</reference>
<evidence type="ECO:0000256" key="3">
    <source>
        <dbReference type="ARBA" id="ARBA00005189"/>
    </source>
</evidence>
<dbReference type="InterPro" id="IPR002123">
    <property type="entry name" value="Plipid/glycerol_acylTrfase"/>
</dbReference>
<evidence type="ECO:0000256" key="4">
    <source>
        <dbReference type="ARBA" id="ARBA00008655"/>
    </source>
</evidence>
<protein>
    <recommendedName>
        <fullName evidence="6 11">1-acyl-sn-glycerol-3-phosphate acyltransferase</fullName>
        <ecNumber evidence="5 11">2.3.1.51</ecNumber>
    </recommendedName>
</protein>
<dbReference type="InterPro" id="IPR004552">
    <property type="entry name" value="AGP_acyltrans"/>
</dbReference>
<evidence type="ECO:0000256" key="9">
    <source>
        <dbReference type="ARBA" id="ARBA00023098"/>
    </source>
</evidence>
<dbReference type="SMR" id="A0A0H3C537"/>
<comment type="similarity">
    <text evidence="4 11">Belongs to the 1-acyl-sn-glycerol-3-phosphate acyltransferase family.</text>
</comment>
<evidence type="ECO:0000256" key="6">
    <source>
        <dbReference type="ARBA" id="ARBA00016139"/>
    </source>
</evidence>
<dbReference type="HOGENOM" id="CLU_027938_6_1_12"/>
<dbReference type="GO" id="GO:0006654">
    <property type="term" value="P:phosphatidic acid biosynthetic process"/>
    <property type="evidence" value="ECO:0007669"/>
    <property type="project" value="TreeGrafter"/>
</dbReference>
<keyword evidence="12" id="KW-0812">Transmembrane</keyword>
<keyword evidence="11" id="KW-1208">Phospholipid metabolism</keyword>
<keyword evidence="11" id="KW-0594">Phospholipid biosynthesis</keyword>
<sequence length="250" mass="28581">MIIVFMKILRSIITYFNVLLFFLILIFFLFPFYLVCKIFLIERYVVRLSFIMMRACIKISLWLAGIKIIVTGSENIPKKSNVIIMGNHIAAMDPLIFIYTFACPFVILAKHSLLRIPFVNIVLIVMGVIFVNRRSIRSAAAAEVKAIKVMREGRSIGIFPEGTRNRGGDTRVFKKGSIKMALKTGTSILPVTLYNTNNFFIKNIIFNSGLSVYIHVHPLIDVLKLSEYEKENLTSIIRDQIVKKLETIKI</sequence>
<accession>A0A0H3C537</accession>
<feature type="transmembrane region" description="Helical" evidence="12">
    <location>
        <begin position="113"/>
        <end position="131"/>
    </location>
</feature>
<evidence type="ECO:0000256" key="11">
    <source>
        <dbReference type="RuleBase" id="RU361267"/>
    </source>
</evidence>
<evidence type="ECO:0000313" key="14">
    <source>
        <dbReference type="EMBL" id="ACK75189.1"/>
    </source>
</evidence>
<evidence type="ECO:0000256" key="10">
    <source>
        <dbReference type="ARBA" id="ARBA00023315"/>
    </source>
</evidence>
<evidence type="ECO:0000259" key="13">
    <source>
        <dbReference type="SMART" id="SM00563"/>
    </source>
</evidence>
<feature type="transmembrane region" description="Helical" evidence="12">
    <location>
        <begin position="46"/>
        <end position="70"/>
    </location>
</feature>
<keyword evidence="9 11" id="KW-0443">Lipid metabolism</keyword>
<evidence type="ECO:0000256" key="2">
    <source>
        <dbReference type="ARBA" id="ARBA00004728"/>
    </source>
</evidence>
<dbReference type="EMBL" id="CP001205">
    <property type="protein sequence ID" value="ACK75189.1"/>
    <property type="molecule type" value="Genomic_DNA"/>
</dbReference>
<dbReference type="KEGG" id="bbz:BbuZS7_0037"/>
<keyword evidence="7 11" id="KW-0444">Lipid biosynthesis</keyword>
<evidence type="ECO:0000256" key="1">
    <source>
        <dbReference type="ARBA" id="ARBA00001141"/>
    </source>
</evidence>
<proteinExistence type="inferred from homology"/>
<feature type="transmembrane region" description="Helical" evidence="12">
    <location>
        <begin position="12"/>
        <end position="34"/>
    </location>
</feature>
<evidence type="ECO:0000256" key="7">
    <source>
        <dbReference type="ARBA" id="ARBA00022516"/>
    </source>
</evidence>
<evidence type="ECO:0000256" key="5">
    <source>
        <dbReference type="ARBA" id="ARBA00013211"/>
    </source>
</evidence>
<keyword evidence="12" id="KW-1133">Transmembrane helix</keyword>
<keyword evidence="10 11" id="KW-0012">Acyltransferase</keyword>
<keyword evidence="8 11" id="KW-0808">Transferase</keyword>
<dbReference type="PANTHER" id="PTHR10434:SF64">
    <property type="entry name" value="1-ACYL-SN-GLYCEROL-3-PHOSPHATE ACYLTRANSFERASE-RELATED"/>
    <property type="match status" value="1"/>
</dbReference>
<dbReference type="SUPFAM" id="SSF69593">
    <property type="entry name" value="Glycerol-3-phosphate (1)-acyltransferase"/>
    <property type="match status" value="1"/>
</dbReference>
<dbReference type="RefSeq" id="WP_002665505.1">
    <property type="nucleotide sequence ID" value="NC_011728.1"/>
</dbReference>
<evidence type="ECO:0000313" key="15">
    <source>
        <dbReference type="Proteomes" id="UP000006901"/>
    </source>
</evidence>
<gene>
    <name evidence="14" type="ordered locus">BbuZS7_0037</name>
</gene>
<dbReference type="SMART" id="SM00563">
    <property type="entry name" value="PlsC"/>
    <property type="match status" value="1"/>
</dbReference>
<comment type="domain">
    <text evidence="11">The HXXXXD motif is essential for acyltransferase activity and may constitute the binding site for the phosphate moiety of the glycerol-3-phosphate.</text>
</comment>
<dbReference type="EC" id="2.3.1.51" evidence="5 11"/>
<dbReference type="AlphaFoldDB" id="A0A0H3C537"/>
<dbReference type="Proteomes" id="UP000006901">
    <property type="component" value="Chromosome"/>
</dbReference>
<comment type="pathway">
    <text evidence="3">Lipid metabolism.</text>
</comment>
<organism evidence="14 15">
    <name type="scientific">Borreliella burgdorferi (strain ZS7)</name>
    <name type="common">Borrelia burgdorferi</name>
    <dbReference type="NCBI Taxonomy" id="445985"/>
    <lineage>
        <taxon>Bacteria</taxon>
        <taxon>Pseudomonadati</taxon>
        <taxon>Spirochaetota</taxon>
        <taxon>Spirochaetia</taxon>
        <taxon>Spirochaetales</taxon>
        <taxon>Borreliaceae</taxon>
        <taxon>Borreliella</taxon>
    </lineage>
</organism>
<dbReference type="PANTHER" id="PTHR10434">
    <property type="entry name" value="1-ACYL-SN-GLYCEROL-3-PHOSPHATE ACYLTRANSFERASE"/>
    <property type="match status" value="1"/>
</dbReference>
<feature type="transmembrane region" description="Helical" evidence="12">
    <location>
        <begin position="82"/>
        <end position="107"/>
    </location>
</feature>
<feature type="domain" description="Phospholipid/glycerol acyltransferase" evidence="13">
    <location>
        <begin position="82"/>
        <end position="196"/>
    </location>
</feature>
<dbReference type="Pfam" id="PF01553">
    <property type="entry name" value="Acyltransferase"/>
    <property type="match status" value="1"/>
</dbReference>
<comment type="catalytic activity">
    <reaction evidence="1 11">
        <text>a 1-acyl-sn-glycero-3-phosphate + an acyl-CoA = a 1,2-diacyl-sn-glycero-3-phosphate + CoA</text>
        <dbReference type="Rhea" id="RHEA:19709"/>
        <dbReference type="ChEBI" id="CHEBI:57287"/>
        <dbReference type="ChEBI" id="CHEBI:57970"/>
        <dbReference type="ChEBI" id="CHEBI:58342"/>
        <dbReference type="ChEBI" id="CHEBI:58608"/>
        <dbReference type="EC" id="2.3.1.51"/>
    </reaction>
</comment>
<keyword evidence="12" id="KW-0472">Membrane</keyword>